<reference evidence="2 4" key="2">
    <citation type="submission" date="2018-03" db="EMBL/GenBank/DDBJ databases">
        <title>Genomic Encyclopedia of Archaeal and Bacterial Type Strains, Phase II (KMG-II): from individual species to whole genera.</title>
        <authorList>
            <person name="Goeker M."/>
        </authorList>
    </citation>
    <scope>NUCLEOTIDE SEQUENCE [LARGE SCALE GENOMIC DNA]</scope>
    <source>
        <strain evidence="2 4">DSM 25227</strain>
    </source>
</reference>
<evidence type="ECO:0000313" key="4">
    <source>
        <dbReference type="Proteomes" id="UP000245839"/>
    </source>
</evidence>
<keyword evidence="4" id="KW-1185">Reference proteome</keyword>
<gene>
    <name evidence="2" type="ORF">BCF38_101443</name>
    <name evidence="3" type="ORF">SAMN05421539_101443</name>
</gene>
<proteinExistence type="predicted"/>
<sequence>MTAGRYLRRGGLVVAGLLALWGLWPRMGPPGLSVVGDGAPAVVAALDLPADASVDAILLRRSGALRHLEDVARLCRGRCGPGLTVLRVLGPGGGTRLVFEMSEMDGIAVLDRGAPLPEEIALCIARTIAAEAATRWGDPGLDCAGPRRAHIVMPYGL</sequence>
<dbReference type="AlphaFoldDB" id="A0A2Y9BW19"/>
<name>A0A2Y9BW19_9RHOB</name>
<evidence type="ECO:0000313" key="3">
    <source>
        <dbReference type="EMBL" id="SSA38312.1"/>
    </source>
</evidence>
<keyword evidence="1" id="KW-0472">Membrane</keyword>
<dbReference type="EMBL" id="UETC01000001">
    <property type="protein sequence ID" value="SSA38312.1"/>
    <property type="molecule type" value="Genomic_DNA"/>
</dbReference>
<evidence type="ECO:0000313" key="2">
    <source>
        <dbReference type="EMBL" id="PWJ22034.1"/>
    </source>
</evidence>
<protein>
    <submittedName>
        <fullName evidence="3">Uncharacterized protein</fullName>
    </submittedName>
</protein>
<accession>A0A2Y9BW19</accession>
<evidence type="ECO:0000256" key="1">
    <source>
        <dbReference type="SAM" id="Phobius"/>
    </source>
</evidence>
<feature type="transmembrane region" description="Helical" evidence="1">
    <location>
        <begin position="6"/>
        <end position="24"/>
    </location>
</feature>
<dbReference type="Proteomes" id="UP000251571">
    <property type="component" value="Unassembled WGS sequence"/>
</dbReference>
<keyword evidence="1" id="KW-0812">Transmembrane</keyword>
<dbReference type="OrthoDB" id="9966045at2"/>
<keyword evidence="1" id="KW-1133">Transmembrane helix</keyword>
<dbReference type="RefSeq" id="WP_109562627.1">
    <property type="nucleotide sequence ID" value="NZ_QGDJ01000001.1"/>
</dbReference>
<dbReference type="Proteomes" id="UP000245839">
    <property type="component" value="Unassembled WGS sequence"/>
</dbReference>
<reference evidence="3 5" key="1">
    <citation type="submission" date="2016-10" db="EMBL/GenBank/DDBJ databases">
        <authorList>
            <person name="Cai Z."/>
        </authorList>
    </citation>
    <scope>NUCLEOTIDE SEQUENCE [LARGE SCALE GENOMIC DNA]</scope>
    <source>
        <strain evidence="3 5">DSM 25227</strain>
    </source>
</reference>
<organism evidence="3 5">
    <name type="scientific">Jannaschia seohaensis</name>
    <dbReference type="NCBI Taxonomy" id="475081"/>
    <lineage>
        <taxon>Bacteria</taxon>
        <taxon>Pseudomonadati</taxon>
        <taxon>Pseudomonadota</taxon>
        <taxon>Alphaproteobacteria</taxon>
        <taxon>Rhodobacterales</taxon>
        <taxon>Roseobacteraceae</taxon>
        <taxon>Jannaschia</taxon>
    </lineage>
</organism>
<evidence type="ECO:0000313" key="5">
    <source>
        <dbReference type="Proteomes" id="UP000251571"/>
    </source>
</evidence>
<dbReference type="EMBL" id="QGDJ01000001">
    <property type="protein sequence ID" value="PWJ22034.1"/>
    <property type="molecule type" value="Genomic_DNA"/>
</dbReference>